<sequence length="309" mass="33895">MRTNLVCKSKVERRYNAKVVGSNKLTYVPYTPSLAANEENYSDGQLRQSEILHINYDVTGAFPEKQFAQALTPTTTELAQAHAKPIEFSYKRQPTHVEFSISNLQDVSDVNINAGILNRMLMQYDYEMFNGKYGNAGMFNSANSVEVDDQVFAISTIADVFIVIEALHAEMSILGITESDYPRITLSYSSDVAALLRKPISVSSGAMTTGRSEIAAAYPNMTQKEVPNVLGAGSHLSLAWRSGITNHHASLPGIYSKQEGDHGLSMKTLFTYESAANQIEEKAGYVYQKTSTPNSRALAEQAAKAAAKK</sequence>
<evidence type="ECO:0000313" key="2">
    <source>
        <dbReference type="Proteomes" id="UP001295420"/>
    </source>
</evidence>
<dbReference type="EMBL" id="CAKMTQ010000001">
    <property type="protein sequence ID" value="CAH1521286.1"/>
    <property type="molecule type" value="Genomic_DNA"/>
</dbReference>
<comment type="caution">
    <text evidence="1">The sequence shown here is derived from an EMBL/GenBank/DDBJ whole genome shotgun (WGS) entry which is preliminary data.</text>
</comment>
<accession>A0AAU9PZP1</accession>
<name>A0AAU9PZP1_9VIBR</name>
<proteinExistence type="predicted"/>
<protein>
    <submittedName>
        <fullName evidence="1">Whole genome shotgun sequence</fullName>
    </submittedName>
</protein>
<organism evidence="1 2">
    <name type="scientific">Vibrio owensii</name>
    <dbReference type="NCBI Taxonomy" id="696485"/>
    <lineage>
        <taxon>Bacteria</taxon>
        <taxon>Pseudomonadati</taxon>
        <taxon>Pseudomonadota</taxon>
        <taxon>Gammaproteobacteria</taxon>
        <taxon>Vibrionales</taxon>
        <taxon>Vibrionaceae</taxon>
        <taxon>Vibrio</taxon>
    </lineage>
</organism>
<evidence type="ECO:0000313" key="1">
    <source>
        <dbReference type="EMBL" id="CAH1521286.1"/>
    </source>
</evidence>
<reference evidence="1" key="1">
    <citation type="submission" date="2022-01" db="EMBL/GenBank/DDBJ databases">
        <authorList>
            <person name="Lagorce A."/>
        </authorList>
    </citation>
    <scope>NUCLEOTIDE SEQUENCE</scope>
    <source>
        <strain evidence="1">Th15_F1_D04</strain>
    </source>
</reference>
<dbReference type="RefSeq" id="WP_409929977.1">
    <property type="nucleotide sequence ID" value="NZ_CAKMTQ010000001.1"/>
</dbReference>
<gene>
    <name evidence="1" type="ORF">THF1D04_10744</name>
</gene>
<dbReference type="Proteomes" id="UP001295420">
    <property type="component" value="Unassembled WGS sequence"/>
</dbReference>
<dbReference type="AlphaFoldDB" id="A0AAU9PZP1"/>